<reference evidence="1 2" key="1">
    <citation type="journal article" date="2020" name="Mol. Biol. Evol.">
        <title>Distinct Expression and Methylation Patterns for Genes with Different Fates following a Single Whole-Genome Duplication in Flowering Plants.</title>
        <authorList>
            <person name="Shi T."/>
            <person name="Rahmani R.S."/>
            <person name="Gugger P.F."/>
            <person name="Wang M."/>
            <person name="Li H."/>
            <person name="Zhang Y."/>
            <person name="Li Z."/>
            <person name="Wang Q."/>
            <person name="Van de Peer Y."/>
            <person name="Marchal K."/>
            <person name="Chen J."/>
        </authorList>
    </citation>
    <scope>NUCLEOTIDE SEQUENCE [LARGE SCALE GENOMIC DNA]</scope>
    <source>
        <tissue evidence="1">Leaf</tissue>
    </source>
</reference>
<comment type="caution">
    <text evidence="1">The sequence shown here is derived from an EMBL/GenBank/DDBJ whole genome shotgun (WGS) entry which is preliminary data.</text>
</comment>
<sequence>MYLNGVCTSFGVRTNSIEQPEDSFVKGESNGEVNIRLGEQLKERNSTKATEEFLKEIGNLGQFRVKRT</sequence>
<proteinExistence type="predicted"/>
<protein>
    <submittedName>
        <fullName evidence="1">Uncharacterized protein</fullName>
    </submittedName>
</protein>
<name>A0A822ZPC9_NELNU</name>
<dbReference type="AlphaFoldDB" id="A0A822ZPC9"/>
<organism evidence="1 2">
    <name type="scientific">Nelumbo nucifera</name>
    <name type="common">Sacred lotus</name>
    <dbReference type="NCBI Taxonomy" id="4432"/>
    <lineage>
        <taxon>Eukaryota</taxon>
        <taxon>Viridiplantae</taxon>
        <taxon>Streptophyta</taxon>
        <taxon>Embryophyta</taxon>
        <taxon>Tracheophyta</taxon>
        <taxon>Spermatophyta</taxon>
        <taxon>Magnoliopsida</taxon>
        <taxon>Proteales</taxon>
        <taxon>Nelumbonaceae</taxon>
        <taxon>Nelumbo</taxon>
    </lineage>
</organism>
<keyword evidence="2" id="KW-1185">Reference proteome</keyword>
<gene>
    <name evidence="1" type="ORF">HUJ06_001878</name>
</gene>
<dbReference type="EMBL" id="DUZY01000006">
    <property type="protein sequence ID" value="DAD43648.1"/>
    <property type="molecule type" value="Genomic_DNA"/>
</dbReference>
<dbReference type="Proteomes" id="UP000607653">
    <property type="component" value="Unassembled WGS sequence"/>
</dbReference>
<evidence type="ECO:0000313" key="1">
    <source>
        <dbReference type="EMBL" id="DAD43648.1"/>
    </source>
</evidence>
<accession>A0A822ZPC9</accession>
<evidence type="ECO:0000313" key="2">
    <source>
        <dbReference type="Proteomes" id="UP000607653"/>
    </source>
</evidence>